<accession>A0A0R0M007</accession>
<keyword evidence="3" id="KW-1185">Reference proteome</keyword>
<feature type="non-terminal residue" evidence="2">
    <location>
        <position position="258"/>
    </location>
</feature>
<organism evidence="2 3">
    <name type="scientific">Pseudoloma neurophilia</name>
    <dbReference type="NCBI Taxonomy" id="146866"/>
    <lineage>
        <taxon>Eukaryota</taxon>
        <taxon>Fungi</taxon>
        <taxon>Fungi incertae sedis</taxon>
        <taxon>Microsporidia</taxon>
        <taxon>Pseudoloma</taxon>
    </lineage>
</organism>
<name>A0A0R0M007_9MICR</name>
<evidence type="ECO:0000313" key="3">
    <source>
        <dbReference type="Proteomes" id="UP000051530"/>
    </source>
</evidence>
<dbReference type="OrthoDB" id="7340501at2759"/>
<comment type="caution">
    <text evidence="2">The sequence shown here is derived from an EMBL/GenBank/DDBJ whole genome shotgun (WGS) entry which is preliminary data.</text>
</comment>
<feature type="region of interest" description="Disordered" evidence="1">
    <location>
        <begin position="76"/>
        <end position="126"/>
    </location>
</feature>
<dbReference type="VEuPathDB" id="MicrosporidiaDB:M153_7887000774"/>
<dbReference type="Proteomes" id="UP000051530">
    <property type="component" value="Unassembled WGS sequence"/>
</dbReference>
<reference evidence="2 3" key="1">
    <citation type="submission" date="2015-07" db="EMBL/GenBank/DDBJ databases">
        <title>The genome of Pseudoloma neurophilia, a relevant intracellular parasite of the zebrafish.</title>
        <authorList>
            <person name="Ndikumana S."/>
            <person name="Pelin A."/>
            <person name="Sanders J."/>
            <person name="Corradi N."/>
        </authorList>
    </citation>
    <scope>NUCLEOTIDE SEQUENCE [LARGE SCALE GENOMIC DNA]</scope>
    <source>
        <strain evidence="2 3">MK1</strain>
    </source>
</reference>
<feature type="compositionally biased region" description="Basic and acidic residues" evidence="1">
    <location>
        <begin position="104"/>
        <end position="126"/>
    </location>
</feature>
<protein>
    <submittedName>
        <fullName evidence="2">Actin-related protein-Arp5p</fullName>
    </submittedName>
</protein>
<evidence type="ECO:0000256" key="1">
    <source>
        <dbReference type="SAM" id="MobiDB-lite"/>
    </source>
</evidence>
<dbReference type="AlphaFoldDB" id="A0A0R0M007"/>
<gene>
    <name evidence="2" type="ORF">M153_7887000774</name>
</gene>
<sequence>MNYDVVEGTIDSCLRDFNVKNTINMIFTVGLSTPRIIKKDLLEILMEIYNINTLQLGIDSIYAYLHNQARFSQNERNGFDQNTHDGFDQNERFDQNTNNGFNEKFTEKPRKTSKKSSNEKSFNEKPSNENVIIISASHTETHLINLTTRSCQNFPFGGERVRQYLNAMNFKSKEVGQFKLKVAEISYRQTCDEILDGLKNQKLKKLEIISTGRSSDGQKSEIKNSTVAKKTGSTLITESVTGFTECTTEFDEGTVEST</sequence>
<dbReference type="EMBL" id="LGUB01001030">
    <property type="protein sequence ID" value="KRH92305.1"/>
    <property type="molecule type" value="Genomic_DNA"/>
</dbReference>
<feature type="compositionally biased region" description="Basic and acidic residues" evidence="1">
    <location>
        <begin position="82"/>
        <end position="94"/>
    </location>
</feature>
<evidence type="ECO:0000313" key="2">
    <source>
        <dbReference type="EMBL" id="KRH92305.1"/>
    </source>
</evidence>
<proteinExistence type="predicted"/>